<gene>
    <name evidence="1" type="primary">K0159D02-8</name>
</gene>
<reference evidence="1" key="1">
    <citation type="journal article" date="2009" name="Plant Biotechnol. J.">
        <title>Comparative sequence analyses of the major quantitative trait locus phosphorus uptake 1 (Pup1) reveal a complex genetic structure.</title>
        <authorList>
            <person name="Heuer S."/>
            <person name="Lu X."/>
            <person name="Chin J.H."/>
            <person name="Pariasca-Tanaka J."/>
            <person name="Kanamori H."/>
            <person name="Matsumoto T."/>
            <person name="De Leon T."/>
            <person name="Ulat V.J."/>
            <person name="Ismail A.M."/>
            <person name="Yano M."/>
            <person name="Wissuwa M."/>
        </authorList>
    </citation>
    <scope>NUCLEOTIDE SEQUENCE</scope>
</reference>
<organism evidence="1">
    <name type="scientific">Oryza sativa subsp. indica</name>
    <name type="common">Rice</name>
    <dbReference type="NCBI Taxonomy" id="39946"/>
    <lineage>
        <taxon>Eukaryota</taxon>
        <taxon>Viridiplantae</taxon>
        <taxon>Streptophyta</taxon>
        <taxon>Embryophyta</taxon>
        <taxon>Tracheophyta</taxon>
        <taxon>Spermatophyta</taxon>
        <taxon>Magnoliopsida</taxon>
        <taxon>Liliopsida</taxon>
        <taxon>Poales</taxon>
        <taxon>Poaceae</taxon>
        <taxon>BOP clade</taxon>
        <taxon>Oryzoideae</taxon>
        <taxon>Oryzeae</taxon>
        <taxon>Oryzinae</taxon>
        <taxon>Oryza</taxon>
        <taxon>Oryza sativa</taxon>
    </lineage>
</organism>
<sequence length="156" mass="16532">MAPRSPSPLLELARRLVEEELAAGQRGWRRGRGNGGRGRGGRRARGRWSVAGVLGVCSVTAGGAATGSGWWGTAWRRPMEDGGRLGDGVEEVSGGRRPAWGQRGGGWWRAAGDVNAVAARIAGDGMEEVDGGRHKLGDGARLGLRRCRAPRWRQAA</sequence>
<proteinExistence type="predicted"/>
<dbReference type="AlphaFoldDB" id="C5NNN4"/>
<evidence type="ECO:0000313" key="1">
    <source>
        <dbReference type="EMBL" id="BAH79973.1"/>
    </source>
</evidence>
<reference evidence="1" key="2">
    <citation type="journal article" date="2011" name="Plant Physiol.">
        <title>Developing rice with high yield under phosphorus deficiency: Pup1 sequence to application.</title>
        <authorList>
            <person name="Chin J.H."/>
            <person name="Gamuyao R."/>
            <person name="Dalid C."/>
            <person name="Bustamam M."/>
            <person name="Prasetiyono J."/>
            <person name="Moeljopawiro S."/>
            <person name="Wissuwa M."/>
            <person name="Heuer S."/>
        </authorList>
    </citation>
    <scope>NUCLEOTIDE SEQUENCE</scope>
</reference>
<dbReference type="EMBL" id="AB458444">
    <property type="protein sequence ID" value="BAH79973.1"/>
    <property type="molecule type" value="Genomic_DNA"/>
</dbReference>
<reference evidence="1" key="3">
    <citation type="journal article" date="2012" name="Nature">
        <title>The protein kinase Pstol1 from traditional rice confers tolerance of phosphorus deficiency.</title>
        <authorList>
            <person name="Gamuyao R."/>
            <person name="Chin J.H."/>
            <person name="Pariasca-Tanaka J."/>
            <person name="Pesaresi P."/>
            <person name="Catausan S."/>
            <person name="Dalid C."/>
            <person name="Slamet-Loedin I."/>
            <person name="Tecson-Mendoza E.M."/>
            <person name="Wissuwa M."/>
            <person name="Heuer S."/>
        </authorList>
    </citation>
    <scope>NUCLEOTIDE SEQUENCE</scope>
</reference>
<protein>
    <submittedName>
        <fullName evidence="1">Uncharacterized protein</fullName>
    </submittedName>
</protein>
<accession>C5NNN4</accession>
<name>C5NNN4_ORYSI</name>